<dbReference type="Pfam" id="PF00534">
    <property type="entry name" value="Glycos_transf_1"/>
    <property type="match status" value="1"/>
</dbReference>
<reference evidence="3 4" key="1">
    <citation type="submission" date="2019-08" db="EMBL/GenBank/DDBJ databases">
        <title>Genomes of Antarctic Bizionia species.</title>
        <authorList>
            <person name="Bowman J.P."/>
        </authorList>
    </citation>
    <scope>NUCLEOTIDE SEQUENCE [LARGE SCALE GENOMIC DNA]</scope>
    <source>
        <strain evidence="3 4">APA-1</strain>
    </source>
</reference>
<protein>
    <submittedName>
        <fullName evidence="3">Glycosyltransferase</fullName>
    </submittedName>
</protein>
<sequence length="372" mass="43036">MQSNNKKICLVVSSLGKGGAEHAAALQSHLLYRLGYDVHIVTIFPDVFYTYSGTLFNLGLYKSDKQSSFNRISRLFKFKRYLKTQNFDVIIDHRSRVQSYREFIISKFIYKAPTVYVIHSFEKNIMFPKQDWLSNYLYKNEVMIGVSEAIATHFKKKYNLKFIEFIHNAFDFQNIEKRASEPNNDPLLETDYILFYGRLDDDSKNLKLLIEAYKKSALVQHNYKLLILGSGSDKTMLTDFVKTLKVEKDVVFKPQTDNPYVYAKHAKFTVLSSRYEGFPLVLPESLSLETPVISVDCQSGPDEIIQNKHNGLLVENYNANALAEAMNSFIFDEALYQQCKSNAKLSVEKLSLENISEDWKKLIENLDENNHK</sequence>
<dbReference type="CDD" id="cd03811">
    <property type="entry name" value="GT4_GT28_WabH-like"/>
    <property type="match status" value="1"/>
</dbReference>
<feature type="domain" description="Glycosyl transferase family 1" evidence="1">
    <location>
        <begin position="189"/>
        <end position="344"/>
    </location>
</feature>
<dbReference type="PANTHER" id="PTHR12526:SF630">
    <property type="entry name" value="GLYCOSYLTRANSFERASE"/>
    <property type="match status" value="1"/>
</dbReference>
<gene>
    <name evidence="3" type="ORF">ES675_09455</name>
</gene>
<dbReference type="InterPro" id="IPR001296">
    <property type="entry name" value="Glyco_trans_1"/>
</dbReference>
<evidence type="ECO:0000313" key="4">
    <source>
        <dbReference type="Proteomes" id="UP000324358"/>
    </source>
</evidence>
<accession>A0A5D0QX22</accession>
<dbReference type="GO" id="GO:0016757">
    <property type="term" value="F:glycosyltransferase activity"/>
    <property type="evidence" value="ECO:0007669"/>
    <property type="project" value="InterPro"/>
</dbReference>
<keyword evidence="4" id="KW-1185">Reference proteome</keyword>
<dbReference type="Proteomes" id="UP000324358">
    <property type="component" value="Unassembled WGS sequence"/>
</dbReference>
<dbReference type="EMBL" id="VSKL01000003">
    <property type="protein sequence ID" value="TYB72764.1"/>
    <property type="molecule type" value="Genomic_DNA"/>
</dbReference>
<dbReference type="SUPFAM" id="SSF53756">
    <property type="entry name" value="UDP-Glycosyltransferase/glycogen phosphorylase"/>
    <property type="match status" value="1"/>
</dbReference>
<proteinExistence type="predicted"/>
<dbReference type="PANTHER" id="PTHR12526">
    <property type="entry name" value="GLYCOSYLTRANSFERASE"/>
    <property type="match status" value="1"/>
</dbReference>
<evidence type="ECO:0000259" key="2">
    <source>
        <dbReference type="Pfam" id="PF13439"/>
    </source>
</evidence>
<dbReference type="Gene3D" id="3.40.50.2000">
    <property type="entry name" value="Glycogen Phosphorylase B"/>
    <property type="match status" value="2"/>
</dbReference>
<evidence type="ECO:0000259" key="1">
    <source>
        <dbReference type="Pfam" id="PF00534"/>
    </source>
</evidence>
<evidence type="ECO:0000313" key="3">
    <source>
        <dbReference type="EMBL" id="TYB72764.1"/>
    </source>
</evidence>
<dbReference type="Pfam" id="PF13439">
    <property type="entry name" value="Glyco_transf_4"/>
    <property type="match status" value="1"/>
</dbReference>
<organism evidence="3 4">
    <name type="scientific">Bizionia algoritergicola</name>
    <dbReference type="NCBI Taxonomy" id="291187"/>
    <lineage>
        <taxon>Bacteria</taxon>
        <taxon>Pseudomonadati</taxon>
        <taxon>Bacteroidota</taxon>
        <taxon>Flavobacteriia</taxon>
        <taxon>Flavobacteriales</taxon>
        <taxon>Flavobacteriaceae</taxon>
        <taxon>Bizionia</taxon>
    </lineage>
</organism>
<feature type="domain" description="Glycosyltransferase subfamily 4-like N-terminal" evidence="2">
    <location>
        <begin position="18"/>
        <end position="172"/>
    </location>
</feature>
<dbReference type="InterPro" id="IPR028098">
    <property type="entry name" value="Glyco_trans_4-like_N"/>
</dbReference>
<keyword evidence="3" id="KW-0808">Transferase</keyword>
<dbReference type="AlphaFoldDB" id="A0A5D0QX22"/>
<dbReference type="OrthoDB" id="798298at2"/>
<name>A0A5D0QX22_9FLAO</name>
<comment type="caution">
    <text evidence="3">The sequence shown here is derived from an EMBL/GenBank/DDBJ whole genome shotgun (WGS) entry which is preliminary data.</text>
</comment>